<name>A0ABS8XAI7_9BURK</name>
<dbReference type="PROSITE" id="PS51186">
    <property type="entry name" value="GNAT"/>
    <property type="match status" value="1"/>
</dbReference>
<keyword evidence="6" id="KW-1185">Reference proteome</keyword>
<protein>
    <submittedName>
        <fullName evidence="5">GNAT family N-acetyltransferase</fullName>
    </submittedName>
</protein>
<dbReference type="InterPro" id="IPR051531">
    <property type="entry name" value="N-acetyltransferase"/>
</dbReference>
<dbReference type="Proteomes" id="UP001201463">
    <property type="component" value="Unassembled WGS sequence"/>
</dbReference>
<organism evidence="5 6">
    <name type="scientific">Pelomonas caseinilytica</name>
    <dbReference type="NCBI Taxonomy" id="2906763"/>
    <lineage>
        <taxon>Bacteria</taxon>
        <taxon>Pseudomonadati</taxon>
        <taxon>Pseudomonadota</taxon>
        <taxon>Betaproteobacteria</taxon>
        <taxon>Burkholderiales</taxon>
        <taxon>Sphaerotilaceae</taxon>
        <taxon>Roseateles</taxon>
    </lineage>
</organism>
<evidence type="ECO:0000256" key="2">
    <source>
        <dbReference type="ARBA" id="ARBA00023315"/>
    </source>
</evidence>
<evidence type="ECO:0000256" key="1">
    <source>
        <dbReference type="ARBA" id="ARBA00022679"/>
    </source>
</evidence>
<dbReference type="PANTHER" id="PTHR43792">
    <property type="entry name" value="GNAT FAMILY, PUTATIVE (AFU_ORTHOLOGUE AFUA_3G00765)-RELATED-RELATED"/>
    <property type="match status" value="1"/>
</dbReference>
<evidence type="ECO:0000313" key="6">
    <source>
        <dbReference type="Proteomes" id="UP001201463"/>
    </source>
</evidence>
<dbReference type="SUPFAM" id="SSF55729">
    <property type="entry name" value="Acyl-CoA N-acyltransferases (Nat)"/>
    <property type="match status" value="1"/>
</dbReference>
<evidence type="ECO:0000256" key="3">
    <source>
        <dbReference type="ARBA" id="ARBA00038502"/>
    </source>
</evidence>
<dbReference type="InterPro" id="IPR016181">
    <property type="entry name" value="Acyl_CoA_acyltransferase"/>
</dbReference>
<dbReference type="InterPro" id="IPR000182">
    <property type="entry name" value="GNAT_dom"/>
</dbReference>
<reference evidence="5 6" key="1">
    <citation type="submission" date="2021-12" db="EMBL/GenBank/DDBJ databases">
        <title>Genome seq of p7.</title>
        <authorList>
            <person name="Seo T."/>
        </authorList>
    </citation>
    <scope>NUCLEOTIDE SEQUENCE [LARGE SCALE GENOMIC DNA]</scope>
    <source>
        <strain evidence="5 6">P7</strain>
    </source>
</reference>
<keyword evidence="2" id="KW-0012">Acyltransferase</keyword>
<dbReference type="PANTHER" id="PTHR43792:SF8">
    <property type="entry name" value="[RIBOSOMAL PROTEIN US5]-ALANINE N-ACETYLTRANSFERASE"/>
    <property type="match status" value="1"/>
</dbReference>
<comment type="caution">
    <text evidence="5">The sequence shown here is derived from an EMBL/GenBank/DDBJ whole genome shotgun (WGS) entry which is preliminary data.</text>
</comment>
<proteinExistence type="inferred from homology"/>
<dbReference type="Gene3D" id="3.40.630.30">
    <property type="match status" value="1"/>
</dbReference>
<keyword evidence="1" id="KW-0808">Transferase</keyword>
<gene>
    <name evidence="5" type="ORF">LXT12_01640</name>
</gene>
<evidence type="ECO:0000313" key="5">
    <source>
        <dbReference type="EMBL" id="MCE4535962.1"/>
    </source>
</evidence>
<dbReference type="EMBL" id="JAJTWT010000001">
    <property type="protein sequence ID" value="MCE4535962.1"/>
    <property type="molecule type" value="Genomic_DNA"/>
</dbReference>
<comment type="similarity">
    <text evidence="3">Belongs to the acetyltransferase family. RimJ subfamily.</text>
</comment>
<dbReference type="RefSeq" id="WP_233388813.1">
    <property type="nucleotide sequence ID" value="NZ_JAJTWT010000001.1"/>
</dbReference>
<dbReference type="Pfam" id="PF13302">
    <property type="entry name" value="Acetyltransf_3"/>
    <property type="match status" value="1"/>
</dbReference>
<sequence length="170" mass="19000">MIHLLPPTPEVADELLRFETDNRAFFEARINARPPGYYSPEGVRAAIELALREAKEDKGYQFLVRDAAGELVGRVNLIGVKRAHFHSAELGYRMAESACGKGHASEAVRQVLAKAFGELGLRRLEANARVDNEGSVRVLLRNGFSVYGRSTKSFELGGVWHDRLHFERHA</sequence>
<evidence type="ECO:0000259" key="4">
    <source>
        <dbReference type="PROSITE" id="PS51186"/>
    </source>
</evidence>
<feature type="domain" description="N-acetyltransferase" evidence="4">
    <location>
        <begin position="2"/>
        <end position="170"/>
    </location>
</feature>
<accession>A0ABS8XAI7</accession>